<reference evidence="1 2" key="1">
    <citation type="journal article" date="2024" name="G3 (Bethesda)">
        <title>Genome assembly of Hibiscus sabdariffa L. provides insights into metabolisms of medicinal natural products.</title>
        <authorList>
            <person name="Kim T."/>
        </authorList>
    </citation>
    <scope>NUCLEOTIDE SEQUENCE [LARGE SCALE GENOMIC DNA]</scope>
    <source>
        <strain evidence="1">TK-2024</strain>
        <tissue evidence="1">Old leaves</tissue>
    </source>
</reference>
<keyword evidence="2" id="KW-1185">Reference proteome</keyword>
<organism evidence="1 2">
    <name type="scientific">Hibiscus sabdariffa</name>
    <name type="common">roselle</name>
    <dbReference type="NCBI Taxonomy" id="183260"/>
    <lineage>
        <taxon>Eukaryota</taxon>
        <taxon>Viridiplantae</taxon>
        <taxon>Streptophyta</taxon>
        <taxon>Embryophyta</taxon>
        <taxon>Tracheophyta</taxon>
        <taxon>Spermatophyta</taxon>
        <taxon>Magnoliopsida</taxon>
        <taxon>eudicotyledons</taxon>
        <taxon>Gunneridae</taxon>
        <taxon>Pentapetalae</taxon>
        <taxon>rosids</taxon>
        <taxon>malvids</taxon>
        <taxon>Malvales</taxon>
        <taxon>Malvaceae</taxon>
        <taxon>Malvoideae</taxon>
        <taxon>Hibiscus</taxon>
    </lineage>
</organism>
<name>A0ABR1ZKU3_9ROSI</name>
<evidence type="ECO:0000313" key="2">
    <source>
        <dbReference type="Proteomes" id="UP001396334"/>
    </source>
</evidence>
<protein>
    <submittedName>
        <fullName evidence="1">Uncharacterized protein</fullName>
    </submittedName>
</protein>
<dbReference type="EMBL" id="JBBPBN010000937">
    <property type="protein sequence ID" value="KAK8481207.1"/>
    <property type="molecule type" value="Genomic_DNA"/>
</dbReference>
<dbReference type="Proteomes" id="UP001396334">
    <property type="component" value="Unassembled WGS sequence"/>
</dbReference>
<dbReference type="InterPro" id="IPR046960">
    <property type="entry name" value="PPR_At4g14850-like_plant"/>
</dbReference>
<dbReference type="PANTHER" id="PTHR47926">
    <property type="entry name" value="PENTATRICOPEPTIDE REPEAT-CONTAINING PROTEIN"/>
    <property type="match status" value="1"/>
</dbReference>
<dbReference type="PANTHER" id="PTHR47926:SF347">
    <property type="entry name" value="PENTATRICOPEPTIDE REPEAT-CONTAINING PROTEIN"/>
    <property type="match status" value="1"/>
</dbReference>
<dbReference type="InterPro" id="IPR011990">
    <property type="entry name" value="TPR-like_helical_dom_sf"/>
</dbReference>
<evidence type="ECO:0000313" key="1">
    <source>
        <dbReference type="EMBL" id="KAK8481207.1"/>
    </source>
</evidence>
<proteinExistence type="predicted"/>
<accession>A0ABR1ZKU3</accession>
<comment type="caution">
    <text evidence="1">The sequence shown here is derived from an EMBL/GenBank/DDBJ whole genome shotgun (WGS) entry which is preliminary data.</text>
</comment>
<gene>
    <name evidence="1" type="ORF">V6N11_031058</name>
</gene>
<sequence length="146" mass="15976">MIKCGFILEDYAVCCLITTHGKCGSCDESIRVFSDVDKIIVIHLNAMLSTLVNPDCHAGSVDLFRNTVDSKLEVDNKTFSIILKACSADISGKRKRHLLPGLSIGDSERTSSYASVDNLAAWNALITGYAKCCQKIEKSNKEKLLC</sequence>
<dbReference type="Gene3D" id="1.25.40.10">
    <property type="entry name" value="Tetratricopeptide repeat domain"/>
    <property type="match status" value="1"/>
</dbReference>